<dbReference type="GO" id="GO:0000976">
    <property type="term" value="F:transcription cis-regulatory region binding"/>
    <property type="evidence" value="ECO:0007669"/>
    <property type="project" value="TreeGrafter"/>
</dbReference>
<dbReference type="SUPFAM" id="SSF46785">
    <property type="entry name" value="Winged helix' DNA-binding domain"/>
    <property type="match status" value="1"/>
</dbReference>
<evidence type="ECO:0000256" key="1">
    <source>
        <dbReference type="ARBA" id="ARBA00004496"/>
    </source>
</evidence>
<evidence type="ECO:0000256" key="7">
    <source>
        <dbReference type="ARBA" id="ARBA00023004"/>
    </source>
</evidence>
<evidence type="ECO:0000256" key="10">
    <source>
        <dbReference type="ARBA" id="ARBA00023163"/>
    </source>
</evidence>
<evidence type="ECO:0000256" key="3">
    <source>
        <dbReference type="ARBA" id="ARBA00022490"/>
    </source>
</evidence>
<gene>
    <name evidence="12" type="ORF">BJ984_000361</name>
</gene>
<keyword evidence="5 11" id="KW-0479">Metal-binding</keyword>
<feature type="binding site" evidence="11">
    <location>
        <position position="95"/>
    </location>
    <ligand>
        <name>Zn(2+)</name>
        <dbReference type="ChEBI" id="CHEBI:29105"/>
    </ligand>
</feature>
<comment type="cofactor">
    <cofactor evidence="11">
        <name>Zn(2+)</name>
        <dbReference type="ChEBI" id="CHEBI:29105"/>
    </cofactor>
    <text evidence="11">Binds 1 zinc ion per subunit.</text>
</comment>
<dbReference type="InterPro" id="IPR036388">
    <property type="entry name" value="WH-like_DNA-bd_sf"/>
</dbReference>
<protein>
    <submittedName>
        <fullName evidence="12">Fur family ferric uptake transcriptional regulator</fullName>
    </submittedName>
</protein>
<dbReference type="RefSeq" id="WP_179546573.1">
    <property type="nucleotide sequence ID" value="NZ_BSEW01000001.1"/>
</dbReference>
<keyword evidence="10" id="KW-0804">Transcription</keyword>
<keyword evidence="4" id="KW-0678">Repressor</keyword>
<organism evidence="12 13">
    <name type="scientific">Herbiconiux flava</name>
    <dbReference type="NCBI Taxonomy" id="881268"/>
    <lineage>
        <taxon>Bacteria</taxon>
        <taxon>Bacillati</taxon>
        <taxon>Actinomycetota</taxon>
        <taxon>Actinomycetes</taxon>
        <taxon>Micrococcales</taxon>
        <taxon>Microbacteriaceae</taxon>
        <taxon>Herbiconiux</taxon>
    </lineage>
</organism>
<feature type="binding site" evidence="11">
    <location>
        <position position="135"/>
    </location>
    <ligand>
        <name>Zn(2+)</name>
        <dbReference type="ChEBI" id="CHEBI:29105"/>
    </ligand>
</feature>
<keyword evidence="13" id="KW-1185">Reference proteome</keyword>
<evidence type="ECO:0000313" key="12">
    <source>
        <dbReference type="EMBL" id="NYD69203.1"/>
    </source>
</evidence>
<dbReference type="CDD" id="cd07153">
    <property type="entry name" value="Fur_like"/>
    <property type="match status" value="1"/>
</dbReference>
<dbReference type="GO" id="GO:0003700">
    <property type="term" value="F:DNA-binding transcription factor activity"/>
    <property type="evidence" value="ECO:0007669"/>
    <property type="project" value="InterPro"/>
</dbReference>
<dbReference type="Gene3D" id="3.30.1490.190">
    <property type="match status" value="1"/>
</dbReference>
<evidence type="ECO:0000256" key="5">
    <source>
        <dbReference type="ARBA" id="ARBA00022723"/>
    </source>
</evidence>
<dbReference type="Pfam" id="PF01475">
    <property type="entry name" value="FUR"/>
    <property type="match status" value="1"/>
</dbReference>
<reference evidence="12 13" key="1">
    <citation type="submission" date="2020-07" db="EMBL/GenBank/DDBJ databases">
        <title>Sequencing the genomes of 1000 actinobacteria strains.</title>
        <authorList>
            <person name="Klenk H.-P."/>
        </authorList>
    </citation>
    <scope>NUCLEOTIDE SEQUENCE [LARGE SCALE GENOMIC DNA]</scope>
    <source>
        <strain evidence="12 13">DSM 26474</strain>
    </source>
</reference>
<dbReference type="GO" id="GO:0005737">
    <property type="term" value="C:cytoplasm"/>
    <property type="evidence" value="ECO:0007669"/>
    <property type="project" value="UniProtKB-SubCell"/>
</dbReference>
<evidence type="ECO:0000256" key="2">
    <source>
        <dbReference type="ARBA" id="ARBA00007957"/>
    </source>
</evidence>
<dbReference type="InterPro" id="IPR043135">
    <property type="entry name" value="Fur_C"/>
</dbReference>
<dbReference type="AlphaFoldDB" id="A0A852SIX5"/>
<dbReference type="Gene3D" id="1.10.10.10">
    <property type="entry name" value="Winged helix-like DNA-binding domain superfamily/Winged helix DNA-binding domain"/>
    <property type="match status" value="1"/>
</dbReference>
<evidence type="ECO:0000256" key="9">
    <source>
        <dbReference type="ARBA" id="ARBA00023125"/>
    </source>
</evidence>
<dbReference type="PANTHER" id="PTHR33202:SF18">
    <property type="entry name" value="TRANSCRIPTIONAL REGULATOR FURA"/>
    <property type="match status" value="1"/>
</dbReference>
<dbReference type="GO" id="GO:1900376">
    <property type="term" value="P:regulation of secondary metabolite biosynthetic process"/>
    <property type="evidence" value="ECO:0007669"/>
    <property type="project" value="TreeGrafter"/>
</dbReference>
<dbReference type="InterPro" id="IPR002481">
    <property type="entry name" value="FUR"/>
</dbReference>
<keyword evidence="7" id="KW-0408">Iron</keyword>
<sequence>MTIELETRIRSAGLRVTEQRMAVLRALETHPHADADEVRRLALGELPGLSLPATYVVLNALTEAGLLRRIEPAGSPARYERRVGDNHHHVVCTGCGAVDDVDCVHGAAPCLSPSSTSGFRVTTAEVTFWGLCPACQAAETTTTTEPERT</sequence>
<keyword evidence="8" id="KW-0805">Transcription regulation</keyword>
<evidence type="ECO:0000256" key="11">
    <source>
        <dbReference type="PIRSR" id="PIRSR602481-1"/>
    </source>
</evidence>
<comment type="caution">
    <text evidence="12">The sequence shown here is derived from an EMBL/GenBank/DDBJ whole genome shotgun (WGS) entry which is preliminary data.</text>
</comment>
<proteinExistence type="inferred from homology"/>
<dbReference type="PANTHER" id="PTHR33202">
    <property type="entry name" value="ZINC UPTAKE REGULATION PROTEIN"/>
    <property type="match status" value="1"/>
</dbReference>
<feature type="binding site" evidence="11">
    <location>
        <position position="132"/>
    </location>
    <ligand>
        <name>Zn(2+)</name>
        <dbReference type="ChEBI" id="CHEBI:29105"/>
    </ligand>
</feature>
<accession>A0A852SIX5</accession>
<evidence type="ECO:0000256" key="6">
    <source>
        <dbReference type="ARBA" id="ARBA00022833"/>
    </source>
</evidence>
<dbReference type="Proteomes" id="UP000549913">
    <property type="component" value="Unassembled WGS sequence"/>
</dbReference>
<keyword evidence="6 11" id="KW-0862">Zinc</keyword>
<comment type="subcellular location">
    <subcellularLocation>
        <location evidence="1">Cytoplasm</location>
    </subcellularLocation>
</comment>
<keyword evidence="3" id="KW-0963">Cytoplasm</keyword>
<dbReference type="GO" id="GO:0008270">
    <property type="term" value="F:zinc ion binding"/>
    <property type="evidence" value="ECO:0007669"/>
    <property type="project" value="TreeGrafter"/>
</dbReference>
<comment type="similarity">
    <text evidence="2">Belongs to the Fur family.</text>
</comment>
<name>A0A852SIX5_9MICO</name>
<evidence type="ECO:0000256" key="4">
    <source>
        <dbReference type="ARBA" id="ARBA00022491"/>
    </source>
</evidence>
<evidence type="ECO:0000313" key="13">
    <source>
        <dbReference type="Proteomes" id="UP000549913"/>
    </source>
</evidence>
<dbReference type="GO" id="GO:0045892">
    <property type="term" value="P:negative regulation of DNA-templated transcription"/>
    <property type="evidence" value="ECO:0007669"/>
    <property type="project" value="TreeGrafter"/>
</dbReference>
<feature type="binding site" evidence="11">
    <location>
        <position position="92"/>
    </location>
    <ligand>
        <name>Zn(2+)</name>
        <dbReference type="ChEBI" id="CHEBI:29105"/>
    </ligand>
</feature>
<dbReference type="EMBL" id="JACCBM010000001">
    <property type="protein sequence ID" value="NYD69203.1"/>
    <property type="molecule type" value="Genomic_DNA"/>
</dbReference>
<keyword evidence="9" id="KW-0238">DNA-binding</keyword>
<evidence type="ECO:0000256" key="8">
    <source>
        <dbReference type="ARBA" id="ARBA00023015"/>
    </source>
</evidence>
<dbReference type="InterPro" id="IPR036390">
    <property type="entry name" value="WH_DNA-bd_sf"/>
</dbReference>